<evidence type="ECO:0000313" key="3">
    <source>
        <dbReference type="Proteomes" id="UP000269226"/>
    </source>
</evidence>
<keyword evidence="1" id="KW-0812">Transmembrane</keyword>
<gene>
    <name evidence="2" type="ORF">DAT561_0553</name>
</gene>
<dbReference type="GeneID" id="57043110"/>
<keyword evidence="1" id="KW-1133">Transmembrane helix</keyword>
<organism evidence="2 3">
    <name type="scientific">Melissococcus plutonius</name>
    <dbReference type="NCBI Taxonomy" id="33970"/>
    <lineage>
        <taxon>Bacteria</taxon>
        <taxon>Bacillati</taxon>
        <taxon>Bacillota</taxon>
        <taxon>Bacilli</taxon>
        <taxon>Lactobacillales</taxon>
        <taxon>Enterococcaceae</taxon>
        <taxon>Melissococcus</taxon>
    </lineage>
</organism>
<evidence type="ECO:0000256" key="1">
    <source>
        <dbReference type="SAM" id="Phobius"/>
    </source>
</evidence>
<protein>
    <recommendedName>
        <fullName evidence="4">Bacteriocin UviB</fullName>
    </recommendedName>
</protein>
<proteinExistence type="predicted"/>
<dbReference type="AlphaFoldDB" id="A0A2Z5Y1T1"/>
<keyword evidence="1" id="KW-0472">Membrane</keyword>
<sequence>MEKLIENMLTNPEKITFAILFVGLLVWVMKQNNDREKRYQLTIDRLTCALSEVEAIKNMVGKINEKLK</sequence>
<evidence type="ECO:0008006" key="4">
    <source>
        <dbReference type="Google" id="ProtNLM"/>
    </source>
</evidence>
<dbReference type="Pfam" id="PF10960">
    <property type="entry name" value="Holin_BhlA"/>
    <property type="match status" value="1"/>
</dbReference>
<evidence type="ECO:0000313" key="2">
    <source>
        <dbReference type="EMBL" id="BBC60688.1"/>
    </source>
</evidence>
<name>A0A2Z5Y1T1_9ENTE</name>
<dbReference type="Proteomes" id="UP000269226">
    <property type="component" value="Chromosome"/>
</dbReference>
<dbReference type="InterPro" id="IPR024405">
    <property type="entry name" value="Phage_BhlA/UviB"/>
</dbReference>
<feature type="transmembrane region" description="Helical" evidence="1">
    <location>
        <begin position="12"/>
        <end position="29"/>
    </location>
</feature>
<dbReference type="EMBL" id="AP018492">
    <property type="protein sequence ID" value="BBC60688.1"/>
    <property type="molecule type" value="Genomic_DNA"/>
</dbReference>
<accession>A0A2Z5Y1T1</accession>
<reference evidence="2 3" key="1">
    <citation type="submission" date="2018-01" db="EMBL/GenBank/DDBJ databases">
        <title>Whole genome sequence of Melissococcus plutonius DAT561.</title>
        <authorList>
            <person name="Okumura K."/>
            <person name="Takamatsu D."/>
            <person name="Okura M."/>
        </authorList>
    </citation>
    <scope>NUCLEOTIDE SEQUENCE [LARGE SCALE GENOMIC DNA]</scope>
    <source>
        <strain evidence="2 3">DAT561</strain>
    </source>
</reference>
<dbReference type="RefSeq" id="WP_015694713.1">
    <property type="nucleotide sequence ID" value="NZ_AP018492.1"/>
</dbReference>